<dbReference type="InterPro" id="IPR029462">
    <property type="entry name" value="Rnk_N"/>
</dbReference>
<keyword evidence="4" id="KW-1185">Reference proteome</keyword>
<dbReference type="PANTHER" id="PTHR30437:SF5">
    <property type="entry name" value="REGULATOR OF NUCLEOSIDE DIPHOSPHATE KINASE"/>
    <property type="match status" value="1"/>
</dbReference>
<evidence type="ECO:0008006" key="5">
    <source>
        <dbReference type="Google" id="ProtNLM"/>
    </source>
</evidence>
<dbReference type="InterPro" id="IPR023459">
    <property type="entry name" value="Tscrpt_elong_fac_GreA/B_fam"/>
</dbReference>
<dbReference type="Pfam" id="PF01272">
    <property type="entry name" value="GreA_GreB"/>
    <property type="match status" value="1"/>
</dbReference>
<proteinExistence type="predicted"/>
<dbReference type="Gene3D" id="3.10.50.30">
    <property type="entry name" value="Transcription elongation factor, GreA/GreB, C-terminal domain"/>
    <property type="match status" value="1"/>
</dbReference>
<dbReference type="Pfam" id="PF14760">
    <property type="entry name" value="Rnk_N"/>
    <property type="match status" value="1"/>
</dbReference>
<dbReference type="AlphaFoldDB" id="A0A2S7KB37"/>
<reference evidence="3 4" key="1">
    <citation type="submission" date="2017-12" db="EMBL/GenBank/DDBJ databases">
        <authorList>
            <person name="Hurst M.R.H."/>
        </authorList>
    </citation>
    <scope>NUCLEOTIDE SEQUENCE [LARGE SCALE GENOMIC DNA]</scope>
    <source>
        <strain evidence="3 4">SY-3-19</strain>
    </source>
</reference>
<protein>
    <recommendedName>
        <fullName evidence="5">Nucleoside diphosphate kinase regulator</fullName>
    </recommendedName>
</protein>
<sequence length="140" mass="15025">MEIKMTQGAGTFKKPVIYVTDTDYEVLSRLSDVGGGASAGARLLADELDRAVKVRVDHADAFVTIGSHVKFRDVSNGQVKDVQLVLPKDADINAGRISVLTPVGASLIGLTTNARVQWSGAGMRKREMEILSIEDPKMVA</sequence>
<dbReference type="GO" id="GO:0006354">
    <property type="term" value="P:DNA-templated transcription elongation"/>
    <property type="evidence" value="ECO:0007669"/>
    <property type="project" value="TreeGrafter"/>
</dbReference>
<evidence type="ECO:0000313" key="4">
    <source>
        <dbReference type="Proteomes" id="UP000239504"/>
    </source>
</evidence>
<evidence type="ECO:0000259" key="1">
    <source>
        <dbReference type="Pfam" id="PF01272"/>
    </source>
</evidence>
<name>A0A2S7KB37_9PROT</name>
<dbReference type="GO" id="GO:0003677">
    <property type="term" value="F:DNA binding"/>
    <property type="evidence" value="ECO:0007669"/>
    <property type="project" value="InterPro"/>
</dbReference>
<dbReference type="Proteomes" id="UP000239504">
    <property type="component" value="Unassembled WGS sequence"/>
</dbReference>
<dbReference type="SUPFAM" id="SSF54534">
    <property type="entry name" value="FKBP-like"/>
    <property type="match status" value="1"/>
</dbReference>
<dbReference type="InterPro" id="IPR036953">
    <property type="entry name" value="GreA/GreB_C_sf"/>
</dbReference>
<evidence type="ECO:0000313" key="3">
    <source>
        <dbReference type="EMBL" id="PQA89736.1"/>
    </source>
</evidence>
<evidence type="ECO:0000259" key="2">
    <source>
        <dbReference type="Pfam" id="PF14760"/>
    </source>
</evidence>
<dbReference type="EMBL" id="PJCH01000001">
    <property type="protein sequence ID" value="PQA89736.1"/>
    <property type="molecule type" value="Genomic_DNA"/>
</dbReference>
<feature type="domain" description="Transcription elongation factor GreA/GreB C-terminal" evidence="1">
    <location>
        <begin position="62"/>
        <end position="134"/>
    </location>
</feature>
<dbReference type="PANTHER" id="PTHR30437">
    <property type="entry name" value="TRANSCRIPTION ELONGATION FACTOR GREA"/>
    <property type="match status" value="1"/>
</dbReference>
<accession>A0A2S7KB37</accession>
<dbReference type="GO" id="GO:0070063">
    <property type="term" value="F:RNA polymerase binding"/>
    <property type="evidence" value="ECO:0007669"/>
    <property type="project" value="InterPro"/>
</dbReference>
<dbReference type="GO" id="GO:0032784">
    <property type="term" value="P:regulation of DNA-templated transcription elongation"/>
    <property type="evidence" value="ECO:0007669"/>
    <property type="project" value="InterPro"/>
</dbReference>
<comment type="caution">
    <text evidence="3">The sequence shown here is derived from an EMBL/GenBank/DDBJ whole genome shotgun (WGS) entry which is preliminary data.</text>
</comment>
<dbReference type="InterPro" id="IPR001437">
    <property type="entry name" value="Tscrpt_elong_fac_GreA/B_C"/>
</dbReference>
<feature type="domain" description="Regulator of nucleoside diphosphate kinase N-terminal" evidence="2">
    <location>
        <begin position="15"/>
        <end position="52"/>
    </location>
</feature>
<gene>
    <name evidence="3" type="ORF">CW354_02450</name>
</gene>
<organism evidence="3 4">
    <name type="scientific">Hyphococcus luteus</name>
    <dbReference type="NCBI Taxonomy" id="2058213"/>
    <lineage>
        <taxon>Bacteria</taxon>
        <taxon>Pseudomonadati</taxon>
        <taxon>Pseudomonadota</taxon>
        <taxon>Alphaproteobacteria</taxon>
        <taxon>Parvularculales</taxon>
        <taxon>Parvularculaceae</taxon>
        <taxon>Hyphococcus</taxon>
    </lineage>
</organism>